<dbReference type="CDD" id="cd12087">
    <property type="entry name" value="TM_EGFR-like"/>
    <property type="match status" value="1"/>
</dbReference>
<protein>
    <recommendedName>
        <fullName evidence="5">Transmembrane protein</fullName>
    </recommendedName>
</protein>
<organism evidence="3 4">
    <name type="scientific">Colletotrichum musicola</name>
    <dbReference type="NCBI Taxonomy" id="2175873"/>
    <lineage>
        <taxon>Eukaryota</taxon>
        <taxon>Fungi</taxon>
        <taxon>Dikarya</taxon>
        <taxon>Ascomycota</taxon>
        <taxon>Pezizomycotina</taxon>
        <taxon>Sordariomycetes</taxon>
        <taxon>Hypocreomycetidae</taxon>
        <taxon>Glomerellales</taxon>
        <taxon>Glomerellaceae</taxon>
        <taxon>Colletotrichum</taxon>
        <taxon>Colletotrichum orchidearum species complex</taxon>
    </lineage>
</organism>
<feature type="region of interest" description="Disordered" evidence="1">
    <location>
        <begin position="176"/>
        <end position="210"/>
    </location>
</feature>
<feature type="region of interest" description="Disordered" evidence="1">
    <location>
        <begin position="1"/>
        <end position="34"/>
    </location>
</feature>
<evidence type="ECO:0000313" key="4">
    <source>
        <dbReference type="Proteomes" id="UP000639643"/>
    </source>
</evidence>
<evidence type="ECO:0000313" key="3">
    <source>
        <dbReference type="EMBL" id="KAF6844356.1"/>
    </source>
</evidence>
<keyword evidence="2" id="KW-1133">Transmembrane helix</keyword>
<evidence type="ECO:0008006" key="5">
    <source>
        <dbReference type="Google" id="ProtNLM"/>
    </source>
</evidence>
<feature type="compositionally biased region" description="Basic and acidic residues" evidence="1">
    <location>
        <begin position="1"/>
        <end position="13"/>
    </location>
</feature>
<keyword evidence="2" id="KW-0812">Transmembrane</keyword>
<evidence type="ECO:0000256" key="2">
    <source>
        <dbReference type="SAM" id="Phobius"/>
    </source>
</evidence>
<sequence>MAHVDSDLTRPDGRPYVAFHTNTQTEHPAKPTRTDWQVGGTVSTRAVTTTALNMVDKTTVFVTEGPQKTTLETLLVPTPTTSSRVTAPAPKAPGGLGPSNPLMWFILAGIVGAALFLLVVAALVRAVYRRREAIAHNIKRLAAQRQFRERQNMMLHSFTAPSTEFVHVPIEYRARQTGNENTPAELPGDLPGDRTTGPYVGRGRPHTNTI</sequence>
<proteinExistence type="predicted"/>
<dbReference type="Proteomes" id="UP000639643">
    <property type="component" value="Unassembled WGS sequence"/>
</dbReference>
<dbReference type="AlphaFoldDB" id="A0A8H6U8T5"/>
<dbReference type="EMBL" id="WIGM01000019">
    <property type="protein sequence ID" value="KAF6844356.1"/>
    <property type="molecule type" value="Genomic_DNA"/>
</dbReference>
<gene>
    <name evidence="3" type="ORF">CMUS01_01231</name>
</gene>
<keyword evidence="2" id="KW-0472">Membrane</keyword>
<feature type="transmembrane region" description="Helical" evidence="2">
    <location>
        <begin position="102"/>
        <end position="124"/>
    </location>
</feature>
<comment type="caution">
    <text evidence="3">The sequence shown here is derived from an EMBL/GenBank/DDBJ whole genome shotgun (WGS) entry which is preliminary data.</text>
</comment>
<accession>A0A8H6U8T5</accession>
<reference evidence="3" key="1">
    <citation type="journal article" date="2020" name="Phytopathology">
        <title>Genome Sequence Resources of Colletotrichum truncatum, C. plurivorum, C. musicola, and C. sojae: Four Species Pathogenic to Soybean (Glycine max).</title>
        <authorList>
            <person name="Rogerio F."/>
            <person name="Boufleur T.R."/>
            <person name="Ciampi-Guillardi M."/>
            <person name="Sukno S.A."/>
            <person name="Thon M.R."/>
            <person name="Massola Junior N.S."/>
            <person name="Baroncelli R."/>
        </authorList>
    </citation>
    <scope>NUCLEOTIDE SEQUENCE</scope>
    <source>
        <strain evidence="3">LFN0074</strain>
    </source>
</reference>
<keyword evidence="4" id="KW-1185">Reference proteome</keyword>
<evidence type="ECO:0000256" key="1">
    <source>
        <dbReference type="SAM" id="MobiDB-lite"/>
    </source>
</evidence>
<name>A0A8H6U8T5_9PEZI</name>